<organism evidence="2 3">
    <name type="scientific">Karstenula rhodostoma CBS 690.94</name>
    <dbReference type="NCBI Taxonomy" id="1392251"/>
    <lineage>
        <taxon>Eukaryota</taxon>
        <taxon>Fungi</taxon>
        <taxon>Dikarya</taxon>
        <taxon>Ascomycota</taxon>
        <taxon>Pezizomycotina</taxon>
        <taxon>Dothideomycetes</taxon>
        <taxon>Pleosporomycetidae</taxon>
        <taxon>Pleosporales</taxon>
        <taxon>Massarineae</taxon>
        <taxon>Didymosphaeriaceae</taxon>
        <taxon>Karstenula</taxon>
    </lineage>
</organism>
<evidence type="ECO:0000313" key="2">
    <source>
        <dbReference type="EMBL" id="KAF2444228.1"/>
    </source>
</evidence>
<accession>A0A9P4PJB8</accession>
<keyword evidence="3" id="KW-1185">Reference proteome</keyword>
<evidence type="ECO:0000313" key="3">
    <source>
        <dbReference type="Proteomes" id="UP000799764"/>
    </source>
</evidence>
<name>A0A9P4PJB8_9PLEO</name>
<dbReference type="AlphaFoldDB" id="A0A9P4PJB8"/>
<evidence type="ECO:0008006" key="4">
    <source>
        <dbReference type="Google" id="ProtNLM"/>
    </source>
</evidence>
<proteinExistence type="predicted"/>
<dbReference type="EMBL" id="MU001501">
    <property type="protein sequence ID" value="KAF2444228.1"/>
    <property type="molecule type" value="Genomic_DNA"/>
</dbReference>
<dbReference type="Proteomes" id="UP000799764">
    <property type="component" value="Unassembled WGS sequence"/>
</dbReference>
<reference evidence="2" key="1">
    <citation type="journal article" date="2020" name="Stud. Mycol.">
        <title>101 Dothideomycetes genomes: a test case for predicting lifestyles and emergence of pathogens.</title>
        <authorList>
            <person name="Haridas S."/>
            <person name="Albert R."/>
            <person name="Binder M."/>
            <person name="Bloem J."/>
            <person name="Labutti K."/>
            <person name="Salamov A."/>
            <person name="Andreopoulos B."/>
            <person name="Baker S."/>
            <person name="Barry K."/>
            <person name="Bills G."/>
            <person name="Bluhm B."/>
            <person name="Cannon C."/>
            <person name="Castanera R."/>
            <person name="Culley D."/>
            <person name="Daum C."/>
            <person name="Ezra D."/>
            <person name="Gonzalez J."/>
            <person name="Henrissat B."/>
            <person name="Kuo A."/>
            <person name="Liang C."/>
            <person name="Lipzen A."/>
            <person name="Lutzoni F."/>
            <person name="Magnuson J."/>
            <person name="Mondo S."/>
            <person name="Nolan M."/>
            <person name="Ohm R."/>
            <person name="Pangilinan J."/>
            <person name="Park H.-J."/>
            <person name="Ramirez L."/>
            <person name="Alfaro M."/>
            <person name="Sun H."/>
            <person name="Tritt A."/>
            <person name="Yoshinaga Y."/>
            <person name="Zwiers L.-H."/>
            <person name="Turgeon B."/>
            <person name="Goodwin S."/>
            <person name="Spatafora J."/>
            <person name="Crous P."/>
            <person name="Grigoriev I."/>
        </authorList>
    </citation>
    <scope>NUCLEOTIDE SEQUENCE</scope>
    <source>
        <strain evidence="2">CBS 690.94</strain>
    </source>
</reference>
<evidence type="ECO:0000256" key="1">
    <source>
        <dbReference type="SAM" id="MobiDB-lite"/>
    </source>
</evidence>
<protein>
    <recommendedName>
        <fullName evidence="4">BTB domain-containing protein</fullName>
    </recommendedName>
</protein>
<gene>
    <name evidence="2" type="ORF">P171DRAFT_444448</name>
</gene>
<dbReference type="OrthoDB" id="3794732at2759"/>
<sequence>MNGAEGKSKGEGVRYRGNYKAASALFCLCLHLKGAPSTFVLTNVLLNPIFWRQLQNLPRHPQLNMGQSLERLFKFDSMIDIATANSTDRALYLKKMSSENETPPGTTMGTPMKSADKSSSIKNSSVQCFLDDASSNNTSVATPEDAPMVPAAWTSFVAKQVFDFSDNIVQLKVVDLTDDKAELVHGYITWLYTQKFPMTTVDVGMAEAYVFGEKIMDKKFKNMVLDTMMTKTIPTKRLAAVANCIYKGTVTTSPARLLVARIIAELAQKGDDWNLVFTKLKREPLAAVMKAMVEVRRAPLTQSWLVYKGRYLEEEETILRFRASNICVCLTAGSLAQARYIHDPL</sequence>
<comment type="caution">
    <text evidence="2">The sequence shown here is derived from an EMBL/GenBank/DDBJ whole genome shotgun (WGS) entry which is preliminary data.</text>
</comment>
<feature type="compositionally biased region" description="Low complexity" evidence="1">
    <location>
        <begin position="102"/>
        <end position="118"/>
    </location>
</feature>
<feature type="region of interest" description="Disordered" evidence="1">
    <location>
        <begin position="97"/>
        <end position="118"/>
    </location>
</feature>